<feature type="domain" description="Formyl transferase N-terminal" evidence="9">
    <location>
        <begin position="9"/>
        <end position="184"/>
    </location>
</feature>
<comment type="similarity">
    <text evidence="2 8">Belongs to the Fmt family.</text>
</comment>
<comment type="function">
    <text evidence="1 8">Attaches a formyl group to the free amino group of methionyl-tRNA(fMet). The formyl group appears to play a dual role in the initiator identity of N-formylmethionyl-tRNA by promoting its recognition by IF2 and preventing the misappropriation of this tRNA by the elongation apparatus.</text>
</comment>
<comment type="caution">
    <text evidence="11">The sequence shown here is derived from an EMBL/GenBank/DDBJ whole genome shotgun (WGS) entry which is preliminary data.</text>
</comment>
<evidence type="ECO:0000259" key="9">
    <source>
        <dbReference type="Pfam" id="PF00551"/>
    </source>
</evidence>
<evidence type="ECO:0000256" key="8">
    <source>
        <dbReference type="HAMAP-Rule" id="MF_00182"/>
    </source>
</evidence>
<reference evidence="11 12" key="1">
    <citation type="journal article" date="2015" name="Genome Announc.">
        <title>Expanding the biotechnology potential of lactobacilli through comparative genomics of 213 strains and associated genera.</title>
        <authorList>
            <person name="Sun Z."/>
            <person name="Harris H.M."/>
            <person name="McCann A."/>
            <person name="Guo C."/>
            <person name="Argimon S."/>
            <person name="Zhang W."/>
            <person name="Yang X."/>
            <person name="Jeffery I.B."/>
            <person name="Cooney J.C."/>
            <person name="Kagawa T.F."/>
            <person name="Liu W."/>
            <person name="Song Y."/>
            <person name="Salvetti E."/>
            <person name="Wrobel A."/>
            <person name="Rasinkangas P."/>
            <person name="Parkhill J."/>
            <person name="Rea M.C."/>
            <person name="O'Sullivan O."/>
            <person name="Ritari J."/>
            <person name="Douillard F.P."/>
            <person name="Paul Ross R."/>
            <person name="Yang R."/>
            <person name="Briner A.E."/>
            <person name="Felis G.E."/>
            <person name="de Vos W.M."/>
            <person name="Barrangou R."/>
            <person name="Klaenhammer T.R."/>
            <person name="Caufield P.W."/>
            <person name="Cui Y."/>
            <person name="Zhang H."/>
            <person name="O'Toole P.W."/>
        </authorList>
    </citation>
    <scope>NUCLEOTIDE SEQUENCE [LARGE SCALE GENOMIC DNA]</scope>
    <source>
        <strain evidence="11 12">DSM 21051</strain>
    </source>
</reference>
<feature type="binding site" evidence="8">
    <location>
        <begin position="115"/>
        <end position="118"/>
    </location>
    <ligand>
        <name>(6S)-5,6,7,8-tetrahydrofolate</name>
        <dbReference type="ChEBI" id="CHEBI:57453"/>
    </ligand>
</feature>
<gene>
    <name evidence="8" type="primary">fmt</name>
    <name evidence="11" type="ORF">FC19_GL000870</name>
</gene>
<organism evidence="11 12">
    <name type="scientific">Liquorilactobacillus aquaticus DSM 21051</name>
    <dbReference type="NCBI Taxonomy" id="1423725"/>
    <lineage>
        <taxon>Bacteria</taxon>
        <taxon>Bacillati</taxon>
        <taxon>Bacillota</taxon>
        <taxon>Bacilli</taxon>
        <taxon>Lactobacillales</taxon>
        <taxon>Lactobacillaceae</taxon>
        <taxon>Liquorilactobacillus</taxon>
    </lineage>
</organism>
<evidence type="ECO:0000313" key="12">
    <source>
        <dbReference type="Proteomes" id="UP000051015"/>
    </source>
</evidence>
<sequence>MEKKRMTSIVFMGTPAFASVILEGLIKKNYDIKAVVTQPDRLTGRKRKLTASPVKKVALENKIKVLQPEKIAGSQELAQIVALAPDLIVTAAFGQFLPDRLIEAAKVGAINVHGSLLPKYRGGAPVQYAIMNGENKTGVTIIYMIKKMDAGDMLAQAEMPITGKDDTGTIFEKMSVLGRDLLLKTIPNLVDGKIQAKPQDESAVSFSPIISPAQEELALNQTAQELDWKIRALRPAPGAYFKMFNGKRTKLWQITPLEEETDLEAGCVVAVDKHQIKVAAAKKTVYQIDILQPAGKPRMKVTDYLNGIGQNIKTGQRVIVNGK</sequence>
<dbReference type="SUPFAM" id="SSF50486">
    <property type="entry name" value="FMT C-terminal domain-like"/>
    <property type="match status" value="1"/>
</dbReference>
<dbReference type="STRING" id="1423725.FC19_GL000870"/>
<dbReference type="NCBIfam" id="TIGR00460">
    <property type="entry name" value="fmt"/>
    <property type="match status" value="1"/>
</dbReference>
<dbReference type="EMBL" id="AYZD01000015">
    <property type="protein sequence ID" value="KRM96574.1"/>
    <property type="molecule type" value="Genomic_DNA"/>
</dbReference>
<dbReference type="GO" id="GO:0005829">
    <property type="term" value="C:cytosol"/>
    <property type="evidence" value="ECO:0007669"/>
    <property type="project" value="TreeGrafter"/>
</dbReference>
<evidence type="ECO:0000256" key="4">
    <source>
        <dbReference type="ARBA" id="ARBA00016014"/>
    </source>
</evidence>
<dbReference type="CDD" id="cd08646">
    <property type="entry name" value="FMT_core_Met-tRNA-FMT_N"/>
    <property type="match status" value="1"/>
</dbReference>
<dbReference type="InterPro" id="IPR011034">
    <property type="entry name" value="Formyl_transferase-like_C_sf"/>
</dbReference>
<evidence type="ECO:0000256" key="2">
    <source>
        <dbReference type="ARBA" id="ARBA00010699"/>
    </source>
</evidence>
<evidence type="ECO:0000256" key="5">
    <source>
        <dbReference type="ARBA" id="ARBA00022679"/>
    </source>
</evidence>
<dbReference type="InterPro" id="IPR005794">
    <property type="entry name" value="Fmt"/>
</dbReference>
<evidence type="ECO:0000256" key="7">
    <source>
        <dbReference type="ARBA" id="ARBA00048558"/>
    </source>
</evidence>
<dbReference type="Pfam" id="PF02911">
    <property type="entry name" value="Formyl_trans_C"/>
    <property type="match status" value="1"/>
</dbReference>
<dbReference type="SUPFAM" id="SSF53328">
    <property type="entry name" value="Formyltransferase"/>
    <property type="match status" value="1"/>
</dbReference>
<evidence type="ECO:0000259" key="10">
    <source>
        <dbReference type="Pfam" id="PF02911"/>
    </source>
</evidence>
<keyword evidence="12" id="KW-1185">Reference proteome</keyword>
<dbReference type="InterPro" id="IPR044135">
    <property type="entry name" value="Met-tRNA-FMT_C"/>
</dbReference>
<dbReference type="InterPro" id="IPR036477">
    <property type="entry name" value="Formyl_transf_N_sf"/>
</dbReference>
<dbReference type="InterPro" id="IPR001555">
    <property type="entry name" value="GART_AS"/>
</dbReference>
<feature type="domain" description="Formyl transferase C-terminal" evidence="10">
    <location>
        <begin position="210"/>
        <end position="308"/>
    </location>
</feature>
<dbReference type="InterPro" id="IPR037022">
    <property type="entry name" value="Formyl_trans_C_sf"/>
</dbReference>
<name>A0A0R2CXE0_9LACO</name>
<dbReference type="InterPro" id="IPR002376">
    <property type="entry name" value="Formyl_transf_N"/>
</dbReference>
<protein>
    <recommendedName>
        <fullName evidence="4 8">Methionyl-tRNA formyltransferase</fullName>
        <ecNumber evidence="3 8">2.1.2.9</ecNumber>
    </recommendedName>
</protein>
<dbReference type="Pfam" id="PF00551">
    <property type="entry name" value="Formyl_trans_N"/>
    <property type="match status" value="1"/>
</dbReference>
<proteinExistence type="inferred from homology"/>
<dbReference type="Gene3D" id="3.10.25.10">
    <property type="entry name" value="Formyl transferase, C-terminal domain"/>
    <property type="match status" value="1"/>
</dbReference>
<accession>A0A0R2CXE0</accession>
<evidence type="ECO:0000313" key="11">
    <source>
        <dbReference type="EMBL" id="KRM96574.1"/>
    </source>
</evidence>
<dbReference type="HAMAP" id="MF_00182">
    <property type="entry name" value="Formyl_trans"/>
    <property type="match status" value="1"/>
</dbReference>
<dbReference type="PANTHER" id="PTHR11138:SF5">
    <property type="entry name" value="METHIONYL-TRNA FORMYLTRANSFERASE, MITOCHONDRIAL"/>
    <property type="match status" value="1"/>
</dbReference>
<dbReference type="CDD" id="cd08704">
    <property type="entry name" value="Met_tRNA_FMT_C"/>
    <property type="match status" value="1"/>
</dbReference>
<dbReference type="Gene3D" id="3.40.50.170">
    <property type="entry name" value="Formyl transferase, N-terminal domain"/>
    <property type="match status" value="1"/>
</dbReference>
<dbReference type="GO" id="GO:0004479">
    <property type="term" value="F:methionyl-tRNA formyltransferase activity"/>
    <property type="evidence" value="ECO:0007669"/>
    <property type="project" value="UniProtKB-UniRule"/>
</dbReference>
<dbReference type="PROSITE" id="PS00373">
    <property type="entry name" value="GART"/>
    <property type="match status" value="1"/>
</dbReference>
<keyword evidence="5 8" id="KW-0808">Transferase</keyword>
<dbReference type="EC" id="2.1.2.9" evidence="3 8"/>
<dbReference type="PATRIC" id="fig|1423725.3.peg.898"/>
<evidence type="ECO:0000256" key="1">
    <source>
        <dbReference type="ARBA" id="ARBA00002606"/>
    </source>
</evidence>
<evidence type="ECO:0000256" key="3">
    <source>
        <dbReference type="ARBA" id="ARBA00012261"/>
    </source>
</evidence>
<dbReference type="InterPro" id="IPR005793">
    <property type="entry name" value="Formyl_trans_C"/>
</dbReference>
<dbReference type="InterPro" id="IPR041711">
    <property type="entry name" value="Met-tRNA-FMT_N"/>
</dbReference>
<dbReference type="Proteomes" id="UP000051015">
    <property type="component" value="Unassembled WGS sequence"/>
</dbReference>
<dbReference type="AlphaFoldDB" id="A0A0R2CXE0"/>
<dbReference type="PANTHER" id="PTHR11138">
    <property type="entry name" value="METHIONYL-TRNA FORMYLTRANSFERASE"/>
    <property type="match status" value="1"/>
</dbReference>
<keyword evidence="6 8" id="KW-0648">Protein biosynthesis</keyword>
<evidence type="ECO:0000256" key="6">
    <source>
        <dbReference type="ARBA" id="ARBA00022917"/>
    </source>
</evidence>
<comment type="catalytic activity">
    <reaction evidence="7 8">
        <text>L-methionyl-tRNA(fMet) + (6R)-10-formyltetrahydrofolate = N-formyl-L-methionyl-tRNA(fMet) + (6S)-5,6,7,8-tetrahydrofolate + H(+)</text>
        <dbReference type="Rhea" id="RHEA:24380"/>
        <dbReference type="Rhea" id="RHEA-COMP:9952"/>
        <dbReference type="Rhea" id="RHEA-COMP:9953"/>
        <dbReference type="ChEBI" id="CHEBI:15378"/>
        <dbReference type="ChEBI" id="CHEBI:57453"/>
        <dbReference type="ChEBI" id="CHEBI:78530"/>
        <dbReference type="ChEBI" id="CHEBI:78844"/>
        <dbReference type="ChEBI" id="CHEBI:195366"/>
        <dbReference type="EC" id="2.1.2.9"/>
    </reaction>
</comment>